<sequence length="657" mass="73658">MQFSRLAIRVRDGIQLAADIYMPPTGSGPFPALLEALPYRKDDLTASSHTDDYVRLAREGGFVVCRLDVRGTGSSDGLATDEYPIVELDDLTDVINWLATQPWSNGRVGMFGYSYSGFNSLQVACTRPAALHAICAVYATDDRYTDDVHYMGGALRAIDLVDYCHYMTACNLLPPVPALFGDNWKSEWQMRLKEIQPWILTWLEQQHDGPYWRHGSLRPGYERIQCPTMIVAGWADGYRNNTFRTFEALQCEKSLLIGPWSHSAPAHAHPGPNIDLVPEMIAWFNRWLRVDNAVVATEPPIRVFIRHSTKPDADLIMLNGEWRFEETWPPARSITTTLRPTAIHTTHNDGSDIDVLDVRPDVGVAAWNSCAGGLPWGQPTDQREDDSWSLTYDWPIDSDHFEILGHALLKLKVASDQPVASLSVKICDVFPDGTSALVARGFLNLTHRTSSTQPQPLVPNIFEDVDVELEATSWVFARGHKIRLSIAGADWPNIWSPPHPFALSVDRSTVQLMLPTVDNHGAGTPKFAPLKPTVHRESPPSEHDVPTLWRIERDVLANQTIARTQYGGPSVVRDGGTTRELYQGEVGVSTTDPAHSWITATTRYQLDWPEAQCTVEARMRIDSDAEAFHVVIDVDADLDGVEFDRKHYTQRILRRLL</sequence>
<dbReference type="SUPFAM" id="SSF49785">
    <property type="entry name" value="Galactose-binding domain-like"/>
    <property type="match status" value="1"/>
</dbReference>
<dbReference type="AlphaFoldDB" id="A0A6J6Y6A8"/>
<dbReference type="GO" id="GO:0008239">
    <property type="term" value="F:dipeptidyl-peptidase activity"/>
    <property type="evidence" value="ECO:0007669"/>
    <property type="project" value="InterPro"/>
</dbReference>
<dbReference type="NCBIfam" id="TIGR00976">
    <property type="entry name" value="CocE_NonD"/>
    <property type="match status" value="1"/>
</dbReference>
<dbReference type="InterPro" id="IPR000383">
    <property type="entry name" value="Xaa-Pro-like_dom"/>
</dbReference>
<gene>
    <name evidence="4" type="ORF">UFOPK3004_00808</name>
</gene>
<feature type="domain" description="Xaa-Pro dipeptidyl-peptidase C-terminal" evidence="3">
    <location>
        <begin position="281"/>
        <end position="525"/>
    </location>
</feature>
<dbReference type="InterPro" id="IPR008979">
    <property type="entry name" value="Galactose-bd-like_sf"/>
</dbReference>
<dbReference type="InterPro" id="IPR029058">
    <property type="entry name" value="AB_hydrolase_fold"/>
</dbReference>
<dbReference type="InterPro" id="IPR005674">
    <property type="entry name" value="CocE/Ser_esterase"/>
</dbReference>
<feature type="region of interest" description="Disordered" evidence="2">
    <location>
        <begin position="523"/>
        <end position="544"/>
    </location>
</feature>
<protein>
    <submittedName>
        <fullName evidence="4">Unannotated protein</fullName>
    </submittedName>
</protein>
<dbReference type="SUPFAM" id="SSF53474">
    <property type="entry name" value="alpha/beta-Hydrolases"/>
    <property type="match status" value="1"/>
</dbReference>
<dbReference type="Gene3D" id="2.60.120.260">
    <property type="entry name" value="Galactose-binding domain-like"/>
    <property type="match status" value="1"/>
</dbReference>
<organism evidence="4">
    <name type="scientific">freshwater metagenome</name>
    <dbReference type="NCBI Taxonomy" id="449393"/>
    <lineage>
        <taxon>unclassified sequences</taxon>
        <taxon>metagenomes</taxon>
        <taxon>ecological metagenomes</taxon>
    </lineage>
</organism>
<reference evidence="4" key="1">
    <citation type="submission" date="2020-05" db="EMBL/GenBank/DDBJ databases">
        <authorList>
            <person name="Chiriac C."/>
            <person name="Salcher M."/>
            <person name="Ghai R."/>
            <person name="Kavagutti S V."/>
        </authorList>
    </citation>
    <scope>NUCLEOTIDE SEQUENCE</scope>
</reference>
<dbReference type="Gene3D" id="1.10.3020.10">
    <property type="entry name" value="alpha-amino acid ester hydrolase ( Helical cap domain)"/>
    <property type="match status" value="1"/>
</dbReference>
<proteinExistence type="predicted"/>
<dbReference type="PANTHER" id="PTHR43056:SF10">
    <property type="entry name" value="COCE_NOND FAMILY, PUTATIVE (AFU_ORTHOLOGUE AFUA_7G00600)-RELATED"/>
    <property type="match status" value="1"/>
</dbReference>
<evidence type="ECO:0000259" key="3">
    <source>
        <dbReference type="SMART" id="SM00939"/>
    </source>
</evidence>
<evidence type="ECO:0000256" key="1">
    <source>
        <dbReference type="ARBA" id="ARBA00022801"/>
    </source>
</evidence>
<dbReference type="EMBL" id="CAFAAL010000058">
    <property type="protein sequence ID" value="CAB4803544.1"/>
    <property type="molecule type" value="Genomic_DNA"/>
</dbReference>
<dbReference type="Pfam" id="PF08530">
    <property type="entry name" value="PepX_C"/>
    <property type="match status" value="1"/>
</dbReference>
<feature type="compositionally biased region" description="Basic and acidic residues" evidence="2">
    <location>
        <begin position="534"/>
        <end position="544"/>
    </location>
</feature>
<dbReference type="SMART" id="SM00939">
    <property type="entry name" value="PepX_C"/>
    <property type="match status" value="1"/>
</dbReference>
<evidence type="ECO:0000256" key="2">
    <source>
        <dbReference type="SAM" id="MobiDB-lite"/>
    </source>
</evidence>
<dbReference type="PANTHER" id="PTHR43056">
    <property type="entry name" value="PEPTIDASE S9 PROLYL OLIGOPEPTIDASE"/>
    <property type="match status" value="1"/>
</dbReference>
<dbReference type="Pfam" id="PF02129">
    <property type="entry name" value="Peptidase_S15"/>
    <property type="match status" value="1"/>
</dbReference>
<dbReference type="InterPro" id="IPR013736">
    <property type="entry name" value="Xaa-Pro_dipept_C"/>
</dbReference>
<keyword evidence="1" id="KW-0378">Hydrolase</keyword>
<accession>A0A6J6Y6A8</accession>
<evidence type="ECO:0000313" key="4">
    <source>
        <dbReference type="EMBL" id="CAB4803544.1"/>
    </source>
</evidence>
<dbReference type="InterPro" id="IPR050585">
    <property type="entry name" value="Xaa-Pro_dipeptidyl-ppase/CocE"/>
</dbReference>
<dbReference type="Gene3D" id="3.40.50.1820">
    <property type="entry name" value="alpha/beta hydrolase"/>
    <property type="match status" value="1"/>
</dbReference>
<name>A0A6J6Y6A8_9ZZZZ</name>